<dbReference type="eggNOG" id="COG1794">
    <property type="taxonomic scope" value="Bacteria"/>
</dbReference>
<comment type="similarity">
    <text evidence="1">Belongs to the aspartate/glutamate racemases family.</text>
</comment>
<evidence type="ECO:0000313" key="4">
    <source>
        <dbReference type="Proteomes" id="UP000002407"/>
    </source>
</evidence>
<dbReference type="InterPro" id="IPR015942">
    <property type="entry name" value="Asp/Glu/hydantoin_racemase"/>
</dbReference>
<protein>
    <submittedName>
        <fullName evidence="3">Aspartate racemase</fullName>
    </submittedName>
</protein>
<dbReference type="OrthoDB" id="9803739at2"/>
<dbReference type="AlphaFoldDB" id="A7I0K7"/>
<evidence type="ECO:0000256" key="1">
    <source>
        <dbReference type="ARBA" id="ARBA00007847"/>
    </source>
</evidence>
<dbReference type="HOGENOM" id="CLU_055360_2_2_7"/>
<sequence length="226" mass="24963">MKLVGIIGGMGPLATIDLYKKVVFLTNAKSDQENIPLIIDNNTLIPDRTAYILGAKEDPFAELLKSAKRLKQSGCDAFCMACNTAHFFADRLVEQSGLPILHIAKITVNAIKKEYKNVKKVAVLSTIGTQKAGIYDNELKKNGFLTADISQIAMKKLMSCIYDGVKAGKIEDFVPKFKEILNEIDADIYIAACTEIPLFLPYIGDDKIIIDATNELAKEIIRFTKS</sequence>
<dbReference type="KEGG" id="cha:CHAB381_0452"/>
<keyword evidence="4" id="KW-1185">Reference proteome</keyword>
<dbReference type="SUPFAM" id="SSF53681">
    <property type="entry name" value="Aspartate/glutamate racemase"/>
    <property type="match status" value="2"/>
</dbReference>
<evidence type="ECO:0000313" key="3">
    <source>
        <dbReference type="EMBL" id="ABS51040.1"/>
    </source>
</evidence>
<dbReference type="PANTHER" id="PTHR21198:SF7">
    <property type="entry name" value="ASPARTATE-GLUTAMATE RACEMASE FAMILY"/>
    <property type="match status" value="1"/>
</dbReference>
<dbReference type="InterPro" id="IPR001920">
    <property type="entry name" value="Asp/Glu_race"/>
</dbReference>
<dbReference type="RefSeq" id="WP_012108333.1">
    <property type="nucleotide sequence ID" value="NC_009714.1"/>
</dbReference>
<name>A7I0K7_CAMHC</name>
<dbReference type="GO" id="GO:0047661">
    <property type="term" value="F:amino-acid racemase activity"/>
    <property type="evidence" value="ECO:0007669"/>
    <property type="project" value="InterPro"/>
</dbReference>
<proteinExistence type="inferred from homology"/>
<dbReference type="NCBIfam" id="TIGR00035">
    <property type="entry name" value="asp_race"/>
    <property type="match status" value="1"/>
</dbReference>
<dbReference type="Proteomes" id="UP000002407">
    <property type="component" value="Chromosome"/>
</dbReference>
<dbReference type="PANTHER" id="PTHR21198">
    <property type="entry name" value="GLUTAMATE RACEMASE"/>
    <property type="match status" value="1"/>
</dbReference>
<dbReference type="Gene3D" id="3.40.50.1860">
    <property type="match status" value="2"/>
</dbReference>
<accession>A7I0K7</accession>
<keyword evidence="2" id="KW-0413">Isomerase</keyword>
<dbReference type="STRING" id="360107.CHAB381_0452"/>
<dbReference type="EMBL" id="CP000776">
    <property type="protein sequence ID" value="ABS51040.1"/>
    <property type="molecule type" value="Genomic_DNA"/>
</dbReference>
<dbReference type="InterPro" id="IPR004380">
    <property type="entry name" value="Asp_race"/>
</dbReference>
<organism evidence="3 4">
    <name type="scientific">Campylobacter hominis (strain ATCC BAA-381 / DSM 21671 / CCUG 45161 / LMG 19568 / NCTC 13146 / CH001A)</name>
    <dbReference type="NCBI Taxonomy" id="360107"/>
    <lineage>
        <taxon>Bacteria</taxon>
        <taxon>Pseudomonadati</taxon>
        <taxon>Campylobacterota</taxon>
        <taxon>Epsilonproteobacteria</taxon>
        <taxon>Campylobacterales</taxon>
        <taxon>Campylobacteraceae</taxon>
        <taxon>Campylobacter</taxon>
    </lineage>
</organism>
<reference evidence="4" key="1">
    <citation type="submission" date="2007-07" db="EMBL/GenBank/DDBJ databases">
        <title>Complete genome sequence of Campylobacter hominis ATCC BAA-381, a commensal isolated from the human gastrointestinal tract.</title>
        <authorList>
            <person name="Fouts D.E."/>
            <person name="Mongodin E.F."/>
            <person name="Puiu D."/>
            <person name="Sebastian Y."/>
            <person name="Miller W.G."/>
            <person name="Mandrell R.E."/>
            <person name="Nelson K.E."/>
        </authorList>
    </citation>
    <scope>NUCLEOTIDE SEQUENCE [LARGE SCALE GENOMIC DNA]</scope>
    <source>
        <strain evidence="4">ATCC BAA-381 / LMG 19568 / NCTC 13146 / CH001A</strain>
    </source>
</reference>
<dbReference type="Pfam" id="PF01177">
    <property type="entry name" value="Asp_Glu_race"/>
    <property type="match status" value="1"/>
</dbReference>
<gene>
    <name evidence="3" type="ordered locus">CHAB381_0452</name>
</gene>
<evidence type="ECO:0000256" key="2">
    <source>
        <dbReference type="ARBA" id="ARBA00023235"/>
    </source>
</evidence>